<dbReference type="GO" id="GO:0015562">
    <property type="term" value="F:efflux transmembrane transporter activity"/>
    <property type="evidence" value="ECO:0007669"/>
    <property type="project" value="TreeGrafter"/>
</dbReference>
<keyword evidence="6" id="KW-1185">Reference proteome</keyword>
<gene>
    <name evidence="5" type="ORF">SAMN04488050_11780</name>
</gene>
<dbReference type="EMBL" id="FOZW01000017">
    <property type="protein sequence ID" value="SFT23302.1"/>
    <property type="molecule type" value="Genomic_DNA"/>
</dbReference>
<evidence type="ECO:0000256" key="3">
    <source>
        <dbReference type="SAM" id="MobiDB-lite"/>
    </source>
</evidence>
<evidence type="ECO:0000259" key="4">
    <source>
        <dbReference type="Pfam" id="PF25954"/>
    </source>
</evidence>
<dbReference type="PANTHER" id="PTHR30469">
    <property type="entry name" value="MULTIDRUG RESISTANCE PROTEIN MDTA"/>
    <property type="match status" value="1"/>
</dbReference>
<evidence type="ECO:0000256" key="2">
    <source>
        <dbReference type="SAM" id="Coils"/>
    </source>
</evidence>
<keyword evidence="2" id="KW-0175">Coiled coil</keyword>
<dbReference type="GO" id="GO:1990281">
    <property type="term" value="C:efflux pump complex"/>
    <property type="evidence" value="ECO:0007669"/>
    <property type="project" value="TreeGrafter"/>
</dbReference>
<accession>A0A1I6WBK9</accession>
<dbReference type="RefSeq" id="WP_092430023.1">
    <property type="nucleotide sequence ID" value="NZ_FNCL01000017.1"/>
</dbReference>
<dbReference type="Pfam" id="PF25954">
    <property type="entry name" value="Beta-barrel_RND_2"/>
    <property type="match status" value="1"/>
</dbReference>
<dbReference type="Gene3D" id="2.40.30.170">
    <property type="match status" value="1"/>
</dbReference>
<dbReference type="Gene3D" id="2.40.420.20">
    <property type="match status" value="1"/>
</dbReference>
<dbReference type="PANTHER" id="PTHR30469:SF29">
    <property type="entry name" value="BLR2860 PROTEIN"/>
    <property type="match status" value="1"/>
</dbReference>
<evidence type="ECO:0000256" key="1">
    <source>
        <dbReference type="ARBA" id="ARBA00009477"/>
    </source>
</evidence>
<sequence length="432" mass="44839">MKLISILTALIVAAVLYAVVLDRERLMGWARGGAPEDASAEASADTSEDAPIAAEQPAQGAVSVMARHSQAQQIDDAVLLRGETQPSREVEVLSEASGRVISTPLRKGSLVEQGAVLCELDPGTTGAALVEAEARLAEARAQRPQVEAALPEAEALLAQAEAAVAEAEINLTAARELSQGGYSSRTSVASAEAKMRAAEASVRSAEAGLEAARAGTDSLEAAIQSAEAAVATARKAVGNLTITAPFGGVLESDTAELGLLMSTTGNATCAHVLQLDPIRLVGYAPEADVTRIHLGARAGAQLTGGETRAGTVTFVSRQADETTRTFRVEVTLENPDLTLRAGQTARILIEADGAQAHLLPQSALTLNDEGRMGLRTVSAEQTAQFVPVSILRDTPDGVWIAGLPDSVDVITLGQEYVTDGVPVAPSYQEILQ</sequence>
<dbReference type="NCBIfam" id="TIGR01730">
    <property type="entry name" value="RND_mfp"/>
    <property type="match status" value="1"/>
</dbReference>
<dbReference type="SUPFAM" id="SSF111369">
    <property type="entry name" value="HlyD-like secretion proteins"/>
    <property type="match status" value="2"/>
</dbReference>
<dbReference type="Gene3D" id="2.40.50.100">
    <property type="match status" value="2"/>
</dbReference>
<proteinExistence type="inferred from homology"/>
<organism evidence="5 6">
    <name type="scientific">Alloyangia pacifica</name>
    <dbReference type="NCBI Taxonomy" id="311180"/>
    <lineage>
        <taxon>Bacteria</taxon>
        <taxon>Pseudomonadati</taxon>
        <taxon>Pseudomonadota</taxon>
        <taxon>Alphaproteobacteria</taxon>
        <taxon>Rhodobacterales</taxon>
        <taxon>Roseobacteraceae</taxon>
        <taxon>Alloyangia</taxon>
    </lineage>
</organism>
<evidence type="ECO:0000313" key="5">
    <source>
        <dbReference type="EMBL" id="SFT23302.1"/>
    </source>
</evidence>
<protein>
    <submittedName>
        <fullName evidence="5">Membrane fusion protein, multidrug efflux system</fullName>
    </submittedName>
</protein>
<dbReference type="STRING" id="311180.SAMN04488050_11780"/>
<dbReference type="AlphaFoldDB" id="A0A1I6WBK9"/>
<evidence type="ECO:0000313" key="6">
    <source>
        <dbReference type="Proteomes" id="UP000199392"/>
    </source>
</evidence>
<feature type="compositionally biased region" description="Low complexity" evidence="3">
    <location>
        <begin position="35"/>
        <end position="51"/>
    </location>
</feature>
<comment type="similarity">
    <text evidence="1">Belongs to the membrane fusion protein (MFP) (TC 8.A.1) family.</text>
</comment>
<reference evidence="6" key="1">
    <citation type="submission" date="2016-10" db="EMBL/GenBank/DDBJ databases">
        <authorList>
            <person name="Varghese N."/>
            <person name="Submissions S."/>
        </authorList>
    </citation>
    <scope>NUCLEOTIDE SEQUENCE [LARGE SCALE GENOMIC DNA]</scope>
    <source>
        <strain evidence="6">DSM 26894</strain>
    </source>
</reference>
<feature type="coiled-coil region" evidence="2">
    <location>
        <begin position="129"/>
        <end position="236"/>
    </location>
</feature>
<feature type="domain" description="CusB-like beta-barrel" evidence="4">
    <location>
        <begin position="284"/>
        <end position="350"/>
    </location>
</feature>
<dbReference type="OrthoDB" id="9806939at2"/>
<name>A0A1I6WBK9_9RHOB</name>
<feature type="region of interest" description="Disordered" evidence="3">
    <location>
        <begin position="33"/>
        <end position="53"/>
    </location>
</feature>
<dbReference type="Gene3D" id="1.10.287.470">
    <property type="entry name" value="Helix hairpin bin"/>
    <property type="match status" value="3"/>
</dbReference>
<dbReference type="Proteomes" id="UP000199392">
    <property type="component" value="Unassembled WGS sequence"/>
</dbReference>
<dbReference type="InterPro" id="IPR006143">
    <property type="entry name" value="RND_pump_MFP"/>
</dbReference>
<dbReference type="InterPro" id="IPR058792">
    <property type="entry name" value="Beta-barrel_RND_2"/>
</dbReference>